<evidence type="ECO:0000313" key="11">
    <source>
        <dbReference type="EMBL" id="GFR43285.1"/>
    </source>
</evidence>
<dbReference type="PROSITE" id="PS50294">
    <property type="entry name" value="WD_REPEATS_REGION"/>
    <property type="match status" value="1"/>
</dbReference>
<protein>
    <submittedName>
        <fullName evidence="11">Uncharacterized protein</fullName>
    </submittedName>
</protein>
<dbReference type="InterPro" id="IPR036047">
    <property type="entry name" value="F-box-like_dom_sf"/>
</dbReference>
<keyword evidence="5" id="KW-0862">Zinc</keyword>
<dbReference type="PROSITE" id="PS50082">
    <property type="entry name" value="WD_REPEATS_2"/>
    <property type="match status" value="2"/>
</dbReference>
<dbReference type="Proteomes" id="UP001054857">
    <property type="component" value="Unassembled WGS sequence"/>
</dbReference>
<dbReference type="AlphaFoldDB" id="A0AAD3DK24"/>
<evidence type="ECO:0000259" key="9">
    <source>
        <dbReference type="PROSITE" id="PS50181"/>
    </source>
</evidence>
<dbReference type="GO" id="GO:1990234">
    <property type="term" value="C:transferase complex"/>
    <property type="evidence" value="ECO:0007669"/>
    <property type="project" value="UniProtKB-ARBA"/>
</dbReference>
<keyword evidence="3" id="KW-0677">Repeat</keyword>
<proteinExistence type="predicted"/>
<dbReference type="SUPFAM" id="SSF50978">
    <property type="entry name" value="WD40 repeat-like"/>
    <property type="match status" value="2"/>
</dbReference>
<keyword evidence="1 7" id="KW-0853">WD repeat</keyword>
<feature type="region of interest" description="Disordered" evidence="8">
    <location>
        <begin position="472"/>
        <end position="517"/>
    </location>
</feature>
<feature type="compositionally biased region" description="Low complexity" evidence="8">
    <location>
        <begin position="684"/>
        <end position="693"/>
    </location>
</feature>
<feature type="region of interest" description="Disordered" evidence="8">
    <location>
        <begin position="679"/>
        <end position="739"/>
    </location>
</feature>
<dbReference type="Pfam" id="PF12937">
    <property type="entry name" value="F-box-like"/>
    <property type="match status" value="1"/>
</dbReference>
<dbReference type="InterPro" id="IPR036322">
    <property type="entry name" value="WD40_repeat_dom_sf"/>
</dbReference>
<dbReference type="PROSITE" id="PS50181">
    <property type="entry name" value="FBOX"/>
    <property type="match status" value="1"/>
</dbReference>
<feature type="region of interest" description="Disordered" evidence="8">
    <location>
        <begin position="1173"/>
        <end position="1217"/>
    </location>
</feature>
<evidence type="ECO:0000256" key="7">
    <source>
        <dbReference type="PROSITE-ProRule" id="PRU00221"/>
    </source>
</evidence>
<feature type="compositionally biased region" description="Low complexity" evidence="8">
    <location>
        <begin position="220"/>
        <end position="229"/>
    </location>
</feature>
<feature type="region of interest" description="Disordered" evidence="8">
    <location>
        <begin position="56"/>
        <end position="277"/>
    </location>
</feature>
<dbReference type="PANTHER" id="PTHR22847">
    <property type="entry name" value="WD40 REPEAT PROTEIN"/>
    <property type="match status" value="1"/>
</dbReference>
<evidence type="ECO:0000256" key="5">
    <source>
        <dbReference type="ARBA" id="ARBA00022833"/>
    </source>
</evidence>
<dbReference type="InterPro" id="IPR001680">
    <property type="entry name" value="WD40_rpt"/>
</dbReference>
<keyword evidence="2" id="KW-0479">Metal-binding</keyword>
<evidence type="ECO:0000313" key="12">
    <source>
        <dbReference type="Proteomes" id="UP001054857"/>
    </source>
</evidence>
<feature type="compositionally biased region" description="Pro residues" evidence="8">
    <location>
        <begin position="179"/>
        <end position="201"/>
    </location>
</feature>
<evidence type="ECO:0000256" key="8">
    <source>
        <dbReference type="SAM" id="MobiDB-lite"/>
    </source>
</evidence>
<feature type="repeat" description="WD" evidence="7">
    <location>
        <begin position="784"/>
        <end position="825"/>
    </location>
</feature>
<evidence type="ECO:0000259" key="10">
    <source>
        <dbReference type="PROSITE" id="PS50865"/>
    </source>
</evidence>
<dbReference type="PROSITE" id="PS50865">
    <property type="entry name" value="ZF_MYND_2"/>
    <property type="match status" value="1"/>
</dbReference>
<sequence length="1274" mass="129022">MATCAICDHPALFRCGKCKSERYCSRECQRDHWPHHKKSCPQLAAAAAAAAAARAAEAHDSDTSGNATLAQPQPDAAGGSGSPGPPPQPPTPQPPSLPQPQPPAVGPGGGAPRLHPRAGRLLTDLAATAAPSQPQPGQPGMPSAAAAAAAAGLPANGGSGGGGGSSNAAAVGSSQQAPRPYPQPPPHPPPQPLAPRPPSSSQPPAAQGPRGRQFRPMQAPPEAHAAAAAGLPYTRGGGSGSILDRIMPAAASPPPPVPPQPSPAVGTASSSAASPSAATTFLTTVEVETPPQQPLPSWPWASSVASAPSAASLPDLPSELLLLVLRALPPKTLAAAAAVCRAWRRAAREPWLWVRHLCAAGYVVPPAAWVPRGGPPQQSAANRCKPSPGSCASEAAAVATAGPAAPCGGVVEGGASEVQEGQQQQGPGAVAVAGVRGIRAVRAVRAAVGGGGGAGSHEDFLGGLRAGFLDRLQHQHQQQQQQQGQQHPQQQQQQQRTQHRPPQTAPAKATTPAAPAAAPAVDLKGLFARTTAAEANWRSCRYAESCLREHSSNVECLAFQSVEPWGPVLLSAAWDGSVRVFALGPAGPGPGGGPQQARCVRRYLGHSGWVTCMAAGRRQVVTASTDRRVAAWRYQLEDSGSDPWVTLEHPLEVTLVRFCYAPPPPPTTHYLAHHLRSTPEACGQQQPHQQQSQNSGTTEVAPPPTGHATSSNNNNSNSSADSLQHHSQQQQGALSSSSTFAAQLPPCNHHLPYDPSWEDWVATGCVDGVVRLWHLPSRQLLRVMSGHRDVVWGMSALEGSSVLVTSGRDGSTKIWPLPSYGELAAEVAAKAATVTATVAAATVTAGAKSLDAMATLCGHSSAILCMDTIRAPPGVVPPAATEPASTTVTSTAAAGAMHGAAAGAGGGGGGRPEDAPPAAVHLDMLSELIRLLNTGPICAPGAGSELAGAAATAVAGATSSSRSSVGAAAAGGGAKPAATSAAAAAAAAANPAALPVWLVATGGADAVVRVWNLTSARCQATLRGHTHGVLSVRLGYLPRRGADSQRHQLLLPPDLDVTAAAPPPSLPNMTLPPGLYGSDSDPTSSHAAHPPLRHRRRQVMPPTQRLVLVSGSVGEVRVWDPVAGSALAVLSGDHSGPVTSLALVHGMLVTLAMNDGIIVYKCNGLDGCEGDGCEGEGGSSNSNTGGSSSSTPGGDRVSGAVTGARRSSNGGSGGGGAAMRLRQVVAAHRPAFEPVIWLQDGPHHSFAAALAARLEGLAVGSGSGEVTYLDFRPR</sequence>
<evidence type="ECO:0000256" key="2">
    <source>
        <dbReference type="ARBA" id="ARBA00022723"/>
    </source>
</evidence>
<dbReference type="PANTHER" id="PTHR22847:SF637">
    <property type="entry name" value="WD REPEAT DOMAIN 5B"/>
    <property type="match status" value="1"/>
</dbReference>
<feature type="compositionally biased region" description="Low complexity" evidence="8">
    <location>
        <begin position="1179"/>
        <end position="1195"/>
    </location>
</feature>
<dbReference type="SUPFAM" id="SSF81383">
    <property type="entry name" value="F-box domain"/>
    <property type="match status" value="1"/>
</dbReference>
<gene>
    <name evidence="11" type="ORF">Agub_g4350</name>
</gene>
<keyword evidence="12" id="KW-1185">Reference proteome</keyword>
<dbReference type="Gene3D" id="6.10.140.2220">
    <property type="match status" value="1"/>
</dbReference>
<dbReference type="InterPro" id="IPR002893">
    <property type="entry name" value="Znf_MYND"/>
</dbReference>
<dbReference type="Gene3D" id="2.130.10.10">
    <property type="entry name" value="YVTN repeat-like/Quinoprotein amine dehydrogenase"/>
    <property type="match status" value="4"/>
</dbReference>
<dbReference type="Pfam" id="PF01753">
    <property type="entry name" value="zf-MYND"/>
    <property type="match status" value="1"/>
</dbReference>
<dbReference type="EMBL" id="BMAR01000005">
    <property type="protein sequence ID" value="GFR43285.1"/>
    <property type="molecule type" value="Genomic_DNA"/>
</dbReference>
<dbReference type="SUPFAM" id="SSF144232">
    <property type="entry name" value="HIT/MYND zinc finger-like"/>
    <property type="match status" value="1"/>
</dbReference>
<feature type="compositionally biased region" description="Low complexity" evidence="8">
    <location>
        <begin position="710"/>
        <end position="738"/>
    </location>
</feature>
<dbReference type="SMART" id="SM00256">
    <property type="entry name" value="FBOX"/>
    <property type="match status" value="1"/>
</dbReference>
<accession>A0AAD3DK24</accession>
<dbReference type="InterPro" id="IPR015943">
    <property type="entry name" value="WD40/YVTN_repeat-like_dom_sf"/>
</dbReference>
<comment type="caution">
    <text evidence="11">The sequence shown here is derived from an EMBL/GenBank/DDBJ whole genome shotgun (WGS) entry which is preliminary data.</text>
</comment>
<feature type="compositionally biased region" description="Pro residues" evidence="8">
    <location>
        <begin position="83"/>
        <end position="105"/>
    </location>
</feature>
<dbReference type="SMART" id="SM00320">
    <property type="entry name" value="WD40"/>
    <property type="match status" value="7"/>
</dbReference>
<feature type="domain" description="F-box" evidence="9">
    <location>
        <begin position="310"/>
        <end position="356"/>
    </location>
</feature>
<dbReference type="PROSITE" id="PS01360">
    <property type="entry name" value="ZF_MYND_1"/>
    <property type="match status" value="1"/>
</dbReference>
<feature type="compositionally biased region" description="Low complexity" evidence="8">
    <location>
        <begin position="166"/>
        <end position="178"/>
    </location>
</feature>
<feature type="compositionally biased region" description="Gly residues" evidence="8">
    <location>
        <begin position="155"/>
        <end position="165"/>
    </location>
</feature>
<organism evidence="11 12">
    <name type="scientific">Astrephomene gubernaculifera</name>
    <dbReference type="NCBI Taxonomy" id="47775"/>
    <lineage>
        <taxon>Eukaryota</taxon>
        <taxon>Viridiplantae</taxon>
        <taxon>Chlorophyta</taxon>
        <taxon>core chlorophytes</taxon>
        <taxon>Chlorophyceae</taxon>
        <taxon>CS clade</taxon>
        <taxon>Chlamydomonadales</taxon>
        <taxon>Astrephomenaceae</taxon>
        <taxon>Astrephomene</taxon>
    </lineage>
</organism>
<name>A0AAD3DK24_9CHLO</name>
<feature type="compositionally biased region" description="Low complexity" evidence="8">
    <location>
        <begin position="140"/>
        <end position="154"/>
    </location>
</feature>
<dbReference type="Pfam" id="PF00400">
    <property type="entry name" value="WD40"/>
    <property type="match status" value="3"/>
</dbReference>
<feature type="region of interest" description="Disordered" evidence="8">
    <location>
        <begin position="1072"/>
        <end position="1092"/>
    </location>
</feature>
<evidence type="ECO:0000256" key="1">
    <source>
        <dbReference type="ARBA" id="ARBA00022574"/>
    </source>
</evidence>
<feature type="compositionally biased region" description="Low complexity" evidence="8">
    <location>
        <begin position="475"/>
        <end position="517"/>
    </location>
</feature>
<dbReference type="InterPro" id="IPR001810">
    <property type="entry name" value="F-box_dom"/>
</dbReference>
<dbReference type="GO" id="GO:0008270">
    <property type="term" value="F:zinc ion binding"/>
    <property type="evidence" value="ECO:0007669"/>
    <property type="project" value="UniProtKB-KW"/>
</dbReference>
<reference evidence="11 12" key="1">
    <citation type="journal article" date="2021" name="Sci. Rep.">
        <title>Genome sequencing of the multicellular alga Astrephomene provides insights into convergent evolution of germ-soma differentiation.</title>
        <authorList>
            <person name="Yamashita S."/>
            <person name="Yamamoto K."/>
            <person name="Matsuzaki R."/>
            <person name="Suzuki S."/>
            <person name="Yamaguchi H."/>
            <person name="Hirooka S."/>
            <person name="Minakuchi Y."/>
            <person name="Miyagishima S."/>
            <person name="Kawachi M."/>
            <person name="Toyoda A."/>
            <person name="Nozaki H."/>
        </authorList>
    </citation>
    <scope>NUCLEOTIDE SEQUENCE [LARGE SCALE GENOMIC DNA]</scope>
    <source>
        <strain evidence="11 12">NIES-4017</strain>
    </source>
</reference>
<feature type="domain" description="MYND-type" evidence="10">
    <location>
        <begin position="4"/>
        <end position="40"/>
    </location>
</feature>
<feature type="compositionally biased region" description="Low complexity" evidence="8">
    <location>
        <begin position="263"/>
        <end position="277"/>
    </location>
</feature>
<evidence type="ECO:0000256" key="4">
    <source>
        <dbReference type="ARBA" id="ARBA00022771"/>
    </source>
</evidence>
<feature type="compositionally biased region" description="Pro residues" evidence="8">
    <location>
        <begin position="251"/>
        <end position="262"/>
    </location>
</feature>
<keyword evidence="4 6" id="KW-0863">Zinc-finger</keyword>
<dbReference type="Gene3D" id="1.20.1280.50">
    <property type="match status" value="1"/>
</dbReference>
<feature type="repeat" description="WD" evidence="7">
    <location>
        <begin position="998"/>
        <end position="1021"/>
    </location>
</feature>
<evidence type="ECO:0000256" key="3">
    <source>
        <dbReference type="ARBA" id="ARBA00022737"/>
    </source>
</evidence>
<evidence type="ECO:0000256" key="6">
    <source>
        <dbReference type="PROSITE-ProRule" id="PRU00134"/>
    </source>
</evidence>